<comment type="caution">
    <text evidence="10">The sequence shown here is derived from an EMBL/GenBank/DDBJ whole genome shotgun (WGS) entry which is preliminary data.</text>
</comment>
<dbReference type="InterPro" id="IPR040765">
    <property type="entry name" value="Tudor_1_RapA"/>
</dbReference>
<reference evidence="10 11" key="1">
    <citation type="submission" date="2019-09" db="EMBL/GenBank/DDBJ databases">
        <title>Whole-genome sequence of the purple sulfur bacterium Thiohalocapsa marina DSM 19078.</title>
        <authorList>
            <person name="Kyndt J.A."/>
            <person name="Meyer T.E."/>
        </authorList>
    </citation>
    <scope>NUCLEOTIDE SEQUENCE [LARGE SCALE GENOMIC DNA]</scope>
    <source>
        <strain evidence="10 11">DSM 19078</strain>
    </source>
</reference>
<keyword evidence="4 7" id="KW-0238">DNA-binding</keyword>
<dbReference type="Proteomes" id="UP000322981">
    <property type="component" value="Unassembled WGS sequence"/>
</dbReference>
<keyword evidence="7" id="KW-0067">ATP-binding</keyword>
<dbReference type="GO" id="GO:0004386">
    <property type="term" value="F:helicase activity"/>
    <property type="evidence" value="ECO:0007669"/>
    <property type="project" value="UniProtKB-UniRule"/>
</dbReference>
<feature type="short sequence motif" description="DEAH box" evidence="7">
    <location>
        <begin position="277"/>
        <end position="280"/>
    </location>
</feature>
<dbReference type="AlphaFoldDB" id="A0A5M8FUQ4"/>
<dbReference type="InterPro" id="IPR022737">
    <property type="entry name" value="RapA_C"/>
</dbReference>
<feature type="domain" description="Helicase ATP-binding" evidence="8">
    <location>
        <begin position="160"/>
        <end position="331"/>
    </location>
</feature>
<keyword evidence="5 7" id="KW-0010">Activator</keyword>
<gene>
    <name evidence="7 10" type="primary">rapA</name>
    <name evidence="10" type="ORF">F2Q65_02710</name>
</gene>
<sequence length="927" mass="101963">MRPGQRWFSETEAELGLGLVLEADVRVARLLFPATGEERAYARREAPLWRAVFAVGDQVRDLDGRESTVIGVDEQDALLTYLTLDAAGCEQALMESRLDPHLHLNRPQRKLLAGRLDADIWFGLRLRTWRHLGNWAASDVRGLVGARISPIPHQLYIAAEVAGRDAPRVLLADEVGLGKTIEAGLILHRMLLEGRVRRVLILVPEPLLHQWLVELLRRFNLGFALFDRERLAALADTADSNPFETEQRVLCSLDLLTDAPSAAAAALAADWDLLILDEAHHLHWAPEESGLDYDLVQALAARAVAVLLLTATPEQFGRAGHFGRLRLLDPQRFGDYAAFLAEEADYAPVAEIAAALLDDPAASLTAAQRARLDALLGDDGVDQPDLMPDAQPDQARDQAGDEIVSRLLDRHGTGRVLFRNIRAAIAGFPERHVHASALTAPTDETTAADAADPRRPWLVETLRRLHPARVLLIAARADTVLALRRWLQERAGIPAAVFHEGMEIVERDRAAAYFADAEDGARILLCSEIGSEGRNFQFVHHLVLYDLPLEPDLLEQRIGRLDRIGQTQTIELHVPYVQGTASEVLYRWYAEGLDAFAASCPAAPVVHERLVDRLRAALERPADIDALVLEAADLRRVLNAELAAGRDRLLELNSHRPDRSAALKAAVQAQDADPALADYLTRFWDAFGVEHEPASGAALVVRPGRHMLQERFPGLPPDGLTATFERAHALAHEDQAFLTWEHPMVRSATELLTGSDLGSAALVLTRHPAFKAGELLLQMLYVAECPAPAELQAGRFLPRLGLHLLLDEHGRDRSDGLAIDDIAGRCLTGNTRLAAALLQARTAAIEAMLAAGEARARREEQAIGRAARARMQTLLGAELQRLQALARVNPAVREDEIHHLAARRARLDDALGRVHLRLDAVRLVAFG</sequence>
<dbReference type="InterPro" id="IPR014001">
    <property type="entry name" value="Helicase_ATP-bd"/>
</dbReference>
<keyword evidence="6 7" id="KW-0804">Transcription</keyword>
<keyword evidence="3 7" id="KW-0805">Transcription regulation</keyword>
<accession>A0A5M8FUQ4</accession>
<dbReference type="InterPro" id="IPR000330">
    <property type="entry name" value="SNF2_N"/>
</dbReference>
<evidence type="ECO:0000256" key="7">
    <source>
        <dbReference type="HAMAP-Rule" id="MF_01821"/>
    </source>
</evidence>
<dbReference type="SMART" id="SM00487">
    <property type="entry name" value="DEXDc"/>
    <property type="match status" value="1"/>
</dbReference>
<dbReference type="Pfam" id="PF00271">
    <property type="entry name" value="Helicase_C"/>
    <property type="match status" value="1"/>
</dbReference>
<dbReference type="GO" id="GO:0006355">
    <property type="term" value="P:regulation of DNA-templated transcription"/>
    <property type="evidence" value="ECO:0007669"/>
    <property type="project" value="UniProtKB-UniRule"/>
</dbReference>
<dbReference type="PANTHER" id="PTHR45766:SF6">
    <property type="entry name" value="SWI_SNF-RELATED MATRIX-ASSOCIATED ACTIN-DEPENDENT REGULATOR OF CHROMATIN SUBFAMILY A-LIKE PROTEIN 1"/>
    <property type="match status" value="1"/>
</dbReference>
<comment type="subunit">
    <text evidence="7">Interacts with the RNAP. Has a higher affinity for the core RNAP than for the holoenzyme. Its ATPase activity is stimulated by binding to RNAP.</text>
</comment>
<keyword evidence="2 7" id="KW-0347">Helicase</keyword>
<evidence type="ECO:0000313" key="10">
    <source>
        <dbReference type="EMBL" id="KAA6187503.1"/>
    </source>
</evidence>
<evidence type="ECO:0000256" key="6">
    <source>
        <dbReference type="ARBA" id="ARBA00023163"/>
    </source>
</evidence>
<dbReference type="InterPro" id="IPR027417">
    <property type="entry name" value="P-loop_NTPase"/>
</dbReference>
<evidence type="ECO:0000313" key="11">
    <source>
        <dbReference type="Proteomes" id="UP000322981"/>
    </source>
</evidence>
<dbReference type="GO" id="GO:0016817">
    <property type="term" value="F:hydrolase activity, acting on acid anhydrides"/>
    <property type="evidence" value="ECO:0007669"/>
    <property type="project" value="InterPro"/>
</dbReference>
<keyword evidence="1 7" id="KW-0378">Hydrolase</keyword>
<dbReference type="Gene3D" id="3.40.50.10810">
    <property type="entry name" value="Tandem AAA-ATPase domain"/>
    <property type="match status" value="1"/>
</dbReference>
<evidence type="ECO:0000256" key="2">
    <source>
        <dbReference type="ARBA" id="ARBA00022806"/>
    </source>
</evidence>
<evidence type="ECO:0000256" key="1">
    <source>
        <dbReference type="ARBA" id="ARBA00022801"/>
    </source>
</evidence>
<keyword evidence="7" id="KW-0547">Nucleotide-binding</keyword>
<dbReference type="EMBL" id="VWXX01000002">
    <property type="protein sequence ID" value="KAA6187503.1"/>
    <property type="molecule type" value="Genomic_DNA"/>
</dbReference>
<evidence type="ECO:0000256" key="5">
    <source>
        <dbReference type="ARBA" id="ARBA00023159"/>
    </source>
</evidence>
<organism evidence="10 11">
    <name type="scientific">Thiohalocapsa marina</name>
    <dbReference type="NCBI Taxonomy" id="424902"/>
    <lineage>
        <taxon>Bacteria</taxon>
        <taxon>Pseudomonadati</taxon>
        <taxon>Pseudomonadota</taxon>
        <taxon>Gammaproteobacteria</taxon>
        <taxon>Chromatiales</taxon>
        <taxon>Chromatiaceae</taxon>
        <taxon>Thiohalocapsa</taxon>
    </lineage>
</organism>
<dbReference type="Gene3D" id="3.40.50.300">
    <property type="entry name" value="P-loop containing nucleotide triphosphate hydrolases"/>
    <property type="match status" value="1"/>
</dbReference>
<protein>
    <recommendedName>
        <fullName evidence="7">RNA polymerase-associated protein RapA</fullName>
        <ecNumber evidence="7">3.6.4.-</ecNumber>
    </recommendedName>
    <alternativeName>
        <fullName evidence="7">ATP-dependent helicase HepA</fullName>
    </alternativeName>
</protein>
<dbReference type="PANTHER" id="PTHR45766">
    <property type="entry name" value="DNA ANNEALING HELICASE AND ENDONUCLEASE ZRANB3 FAMILY MEMBER"/>
    <property type="match status" value="1"/>
</dbReference>
<dbReference type="Gene3D" id="6.10.140.1500">
    <property type="match status" value="1"/>
</dbReference>
<name>A0A5M8FUQ4_9GAMM</name>
<dbReference type="GO" id="GO:0003677">
    <property type="term" value="F:DNA binding"/>
    <property type="evidence" value="ECO:0007669"/>
    <property type="project" value="UniProtKB-KW"/>
</dbReference>
<dbReference type="CDD" id="cd18793">
    <property type="entry name" value="SF2_C_SNF"/>
    <property type="match status" value="1"/>
</dbReference>
<dbReference type="HAMAP" id="MF_01821">
    <property type="entry name" value="Helicase_RapA"/>
    <property type="match status" value="1"/>
</dbReference>
<dbReference type="InterPro" id="IPR001650">
    <property type="entry name" value="Helicase_C-like"/>
</dbReference>
<dbReference type="NCBIfam" id="NF003426">
    <property type="entry name" value="PRK04914.1"/>
    <property type="match status" value="1"/>
</dbReference>
<dbReference type="PROSITE" id="PS51192">
    <property type="entry name" value="HELICASE_ATP_BIND_1"/>
    <property type="match status" value="1"/>
</dbReference>
<dbReference type="Gene3D" id="2.30.30.930">
    <property type="match status" value="1"/>
</dbReference>
<dbReference type="InterPro" id="IPR040766">
    <property type="entry name" value="Tudor_2_RapA"/>
</dbReference>
<dbReference type="Pfam" id="PF00176">
    <property type="entry name" value="SNF2-rel_dom"/>
    <property type="match status" value="1"/>
</dbReference>
<proteinExistence type="inferred from homology"/>
<comment type="similarity">
    <text evidence="7">Belongs to the SNF2/RAD54 helicase family. RapA subfamily.</text>
</comment>
<comment type="function">
    <text evidence="7">Transcription regulator that activates transcription by stimulating RNA polymerase (RNAP) recycling in case of stress conditions such as supercoiled DNA or high salt concentrations. Probably acts by releasing the RNAP, when it is trapped or immobilized on tightly supercoiled DNA. Does not activate transcription on linear DNA. Probably not involved in DNA repair.</text>
</comment>
<evidence type="ECO:0000259" key="8">
    <source>
        <dbReference type="PROSITE" id="PS51192"/>
    </source>
</evidence>
<feature type="binding site" evidence="7">
    <location>
        <begin position="173"/>
        <end position="180"/>
    </location>
    <ligand>
        <name>ATP</name>
        <dbReference type="ChEBI" id="CHEBI:30616"/>
    </ligand>
</feature>
<dbReference type="GO" id="GO:0005524">
    <property type="term" value="F:ATP binding"/>
    <property type="evidence" value="ECO:0007669"/>
    <property type="project" value="UniProtKB-UniRule"/>
</dbReference>
<dbReference type="InterPro" id="IPR038718">
    <property type="entry name" value="SNF2-like_sf"/>
</dbReference>
<dbReference type="Gene3D" id="3.30.360.80">
    <property type="match status" value="1"/>
</dbReference>
<dbReference type="SMART" id="SM00490">
    <property type="entry name" value="HELICc"/>
    <property type="match status" value="1"/>
</dbReference>
<dbReference type="OrthoDB" id="9814088at2"/>
<dbReference type="InterPro" id="IPR049730">
    <property type="entry name" value="SNF2/RAD54-like_C"/>
</dbReference>
<dbReference type="PROSITE" id="PS51194">
    <property type="entry name" value="HELICASE_CTER"/>
    <property type="match status" value="1"/>
</dbReference>
<dbReference type="SUPFAM" id="SSF52540">
    <property type="entry name" value="P-loop containing nucleoside triphosphate hydrolases"/>
    <property type="match status" value="2"/>
</dbReference>
<keyword evidence="11" id="KW-1185">Reference proteome</keyword>
<evidence type="ECO:0000256" key="3">
    <source>
        <dbReference type="ARBA" id="ARBA00023015"/>
    </source>
</evidence>
<dbReference type="Pfam" id="PF18337">
    <property type="entry name" value="Tudor_RapA"/>
    <property type="match status" value="1"/>
</dbReference>
<evidence type="ECO:0000256" key="4">
    <source>
        <dbReference type="ARBA" id="ARBA00023125"/>
    </source>
</evidence>
<dbReference type="Gene3D" id="2.30.30.140">
    <property type="match status" value="1"/>
</dbReference>
<feature type="domain" description="Helicase C-terminal" evidence="9">
    <location>
        <begin position="457"/>
        <end position="611"/>
    </location>
</feature>
<evidence type="ECO:0000259" key="9">
    <source>
        <dbReference type="PROSITE" id="PS51194"/>
    </source>
</evidence>
<dbReference type="Pfam" id="PF18339">
    <property type="entry name" value="Tudor_1_RapA"/>
    <property type="match status" value="1"/>
</dbReference>
<dbReference type="Pfam" id="PF12137">
    <property type="entry name" value="RapA_C"/>
    <property type="match status" value="1"/>
</dbReference>
<dbReference type="EC" id="3.6.4.-" evidence="7"/>
<dbReference type="InterPro" id="IPR023949">
    <property type="entry name" value="Helicase_RapA"/>
</dbReference>